<organism evidence="1">
    <name type="scientific">bioreactor metagenome</name>
    <dbReference type="NCBI Taxonomy" id="1076179"/>
    <lineage>
        <taxon>unclassified sequences</taxon>
        <taxon>metagenomes</taxon>
        <taxon>ecological metagenomes</taxon>
    </lineage>
</organism>
<reference evidence="1" key="1">
    <citation type="submission" date="2019-08" db="EMBL/GenBank/DDBJ databases">
        <authorList>
            <person name="Kucharzyk K."/>
            <person name="Murdoch R.W."/>
            <person name="Higgins S."/>
            <person name="Loffler F."/>
        </authorList>
    </citation>
    <scope>NUCLEOTIDE SEQUENCE</scope>
</reference>
<sequence>MARAFAAEAGLFDAAERRHFVGDQARVHTHHAVFQTRRNAPDAALVFGEHIGRQAEDGVVGAVNHFGFVVEAKQRCDGAEGFFAAHQHLVGHVGQHGGAEEVAAERVPRTASEQAGAAFQRVADVAFGLGDGGLVDHRAVRHAIVHAVADLELAHGSGQVCGDFVIDAVVDVDAVGAHAGLADVAELGGDDARHGTVDVGVFEHDQRRIAAQFERQLLDGVGALAHQQAAGLRGAGEAELAHDGAFGERAADGWRVAGDDLQHTRRYAGFQRQHAQRHGAEGRVLGGFEHHGAACGEGRSRLAGDHRGGEIPRRDGGADAYGLAGDEQMLACLGGLQDFAIDALAFFGKPFDERGGVGDLATRFGQGFALLQRHDAGEVFLVLEYQCVPAAQDGGAFVGGAGGPGGEGGVGGVNCGGGFVVAQFGDVADEVARCRIADFEFVGGVGF</sequence>
<proteinExistence type="predicted"/>
<evidence type="ECO:0000313" key="1">
    <source>
        <dbReference type="EMBL" id="MPM58715.1"/>
    </source>
</evidence>
<protein>
    <submittedName>
        <fullName evidence="1">Uncharacterized protein</fullName>
    </submittedName>
</protein>
<comment type="caution">
    <text evidence="1">The sequence shown here is derived from an EMBL/GenBank/DDBJ whole genome shotgun (WGS) entry which is preliminary data.</text>
</comment>
<name>A0A645AZR9_9ZZZZ</name>
<gene>
    <name evidence="1" type="ORF">SDC9_105548</name>
</gene>
<dbReference type="EMBL" id="VSSQ01016916">
    <property type="protein sequence ID" value="MPM58715.1"/>
    <property type="molecule type" value="Genomic_DNA"/>
</dbReference>
<accession>A0A645AZR9</accession>
<dbReference type="AlphaFoldDB" id="A0A645AZR9"/>